<organism evidence="1 2">
    <name type="scientific">Candidatus Doudnabacteria bacterium RIFCSPHIGHO2_01_FULL_41_86</name>
    <dbReference type="NCBI Taxonomy" id="1817821"/>
    <lineage>
        <taxon>Bacteria</taxon>
        <taxon>Candidatus Doudnaibacteriota</taxon>
    </lineage>
</organism>
<name>A0A1F5N8N6_9BACT</name>
<gene>
    <name evidence="1" type="ORF">A2717_00255</name>
</gene>
<accession>A0A1F5N8N6</accession>
<dbReference type="Proteomes" id="UP000177610">
    <property type="component" value="Unassembled WGS sequence"/>
</dbReference>
<dbReference type="EMBL" id="MFEH01000003">
    <property type="protein sequence ID" value="OGE73958.1"/>
    <property type="molecule type" value="Genomic_DNA"/>
</dbReference>
<proteinExistence type="predicted"/>
<sequence length="233" mass="26092">MDIREFAKRHGISVIVRRHFGYRKPVTDAQLTPPVRAALTYSRNLDDRKLGLLSSEVVKAMDQGRLLVAMGITPRLVIVGDNQRNWDGGRSTAEAITDLTGLTVDVWTSPAVTYPHYANYEQSLVEFGGPDKGDFSPHRYLAGKTAGSFWSEPPHVFADRVSQSVLADYGVEPVLFDLNFEQVTLCYYKHVKKLMLEQIPTEGAWIPTMGGGIVYSSDRQIAMEFRPDLTINE</sequence>
<dbReference type="AlphaFoldDB" id="A0A1F5N8N6"/>
<evidence type="ECO:0000313" key="2">
    <source>
        <dbReference type="Proteomes" id="UP000177610"/>
    </source>
</evidence>
<evidence type="ECO:0000313" key="1">
    <source>
        <dbReference type="EMBL" id="OGE73958.1"/>
    </source>
</evidence>
<comment type="caution">
    <text evidence="1">The sequence shown here is derived from an EMBL/GenBank/DDBJ whole genome shotgun (WGS) entry which is preliminary data.</text>
</comment>
<dbReference type="STRING" id="1817821.A2717_00255"/>
<reference evidence="1 2" key="1">
    <citation type="journal article" date="2016" name="Nat. Commun.">
        <title>Thousands of microbial genomes shed light on interconnected biogeochemical processes in an aquifer system.</title>
        <authorList>
            <person name="Anantharaman K."/>
            <person name="Brown C.T."/>
            <person name="Hug L.A."/>
            <person name="Sharon I."/>
            <person name="Castelle C.J."/>
            <person name="Probst A.J."/>
            <person name="Thomas B.C."/>
            <person name="Singh A."/>
            <person name="Wilkins M.J."/>
            <person name="Karaoz U."/>
            <person name="Brodie E.L."/>
            <person name="Williams K.H."/>
            <person name="Hubbard S.S."/>
            <person name="Banfield J.F."/>
        </authorList>
    </citation>
    <scope>NUCLEOTIDE SEQUENCE [LARGE SCALE GENOMIC DNA]</scope>
</reference>
<protein>
    <submittedName>
        <fullName evidence="1">Uncharacterized protein</fullName>
    </submittedName>
</protein>